<keyword evidence="4" id="KW-0325">Glycoprotein</keyword>
<dbReference type="GO" id="GO:0005975">
    <property type="term" value="P:carbohydrate metabolic process"/>
    <property type="evidence" value="ECO:0007669"/>
    <property type="project" value="InterPro"/>
</dbReference>
<evidence type="ECO:0000256" key="6">
    <source>
        <dbReference type="RuleBase" id="RU003690"/>
    </source>
</evidence>
<dbReference type="EMBL" id="JANEYG010000003">
    <property type="protein sequence ID" value="KAJ8924348.1"/>
    <property type="molecule type" value="Genomic_DNA"/>
</dbReference>
<dbReference type="InterPro" id="IPR017853">
    <property type="entry name" value="GH"/>
</dbReference>
<accession>A0AAV8WDF5</accession>
<sequence>MSLKEYFMIMYIFASFIIKNPRKTIICSLAQNEINNKSFPADFMFGAATASYQIEGAWDEDGKGENIWDHLTHSSSNPVANGSTGDIACDSYHKYKEDVSLLKELGVNHYRFSISWSRILPNGTADDINIAGVTYYKNLIKELKDNDIEPLVTLYHWDLPQALQDKGGWTADFIVDAFADYARICFESFGNDVKYWLTFNEAKQTCLYGYGYGSLPPMISSSGVGDYQCTHNVLKAHAKAWHIYDEEFRPTQQGKVSITIDTDWFEPGSNSTEDERAAERKRQFNFGWFANPIFNGDYPQVMKTRIATRSAAEGLKNSRLPEFTAEEISYIHGTHDYLGLNLYSSTLVKDIPEPEIGEPSYDSDVKVNTYYGDDWESAASAWLKVTPWGARKLLNWVKQTYGDPAVFITENGYSDNDGTKTDQKRISYYRTRYEYGVCCNR</sequence>
<keyword evidence="3" id="KW-0378">Hydrolase</keyword>
<gene>
    <name evidence="7" type="ORF">NQ315_007144</name>
</gene>
<comment type="caution">
    <text evidence="7">The sequence shown here is derived from an EMBL/GenBank/DDBJ whole genome shotgun (WGS) entry which is preliminary data.</text>
</comment>
<evidence type="ECO:0000256" key="5">
    <source>
        <dbReference type="ARBA" id="ARBA00023295"/>
    </source>
</evidence>
<name>A0AAV8WDF5_9CUCU</name>
<dbReference type="PANTHER" id="PTHR10353">
    <property type="entry name" value="GLYCOSYL HYDROLASE"/>
    <property type="match status" value="1"/>
</dbReference>
<dbReference type="Gene3D" id="3.20.20.80">
    <property type="entry name" value="Glycosidases"/>
    <property type="match status" value="1"/>
</dbReference>
<dbReference type="AlphaFoldDB" id="A0AAV8WDF5"/>
<organism evidence="7 8">
    <name type="scientific">Exocentrus adspersus</name>
    <dbReference type="NCBI Taxonomy" id="1586481"/>
    <lineage>
        <taxon>Eukaryota</taxon>
        <taxon>Metazoa</taxon>
        <taxon>Ecdysozoa</taxon>
        <taxon>Arthropoda</taxon>
        <taxon>Hexapoda</taxon>
        <taxon>Insecta</taxon>
        <taxon>Pterygota</taxon>
        <taxon>Neoptera</taxon>
        <taxon>Endopterygota</taxon>
        <taxon>Coleoptera</taxon>
        <taxon>Polyphaga</taxon>
        <taxon>Cucujiformia</taxon>
        <taxon>Chrysomeloidea</taxon>
        <taxon>Cerambycidae</taxon>
        <taxon>Lamiinae</taxon>
        <taxon>Acanthocinini</taxon>
        <taxon>Exocentrus</taxon>
    </lineage>
</organism>
<evidence type="ECO:0000256" key="1">
    <source>
        <dbReference type="ARBA" id="ARBA00010838"/>
    </source>
</evidence>
<dbReference type="PROSITE" id="PS00653">
    <property type="entry name" value="GLYCOSYL_HYDROL_F1_2"/>
    <property type="match status" value="1"/>
</dbReference>
<dbReference type="InterPro" id="IPR001360">
    <property type="entry name" value="Glyco_hydro_1"/>
</dbReference>
<keyword evidence="5" id="KW-0326">Glycosidase</keyword>
<dbReference type="FunFam" id="3.20.20.80:FF:000013">
    <property type="entry name" value="lactase-phlorizin hydrolase"/>
    <property type="match status" value="1"/>
</dbReference>
<comment type="subunit">
    <text evidence="2">Homodimer.</text>
</comment>
<comment type="similarity">
    <text evidence="1 6">Belongs to the glycosyl hydrolase 1 family.</text>
</comment>
<evidence type="ECO:0000256" key="3">
    <source>
        <dbReference type="ARBA" id="ARBA00022801"/>
    </source>
</evidence>
<evidence type="ECO:0000256" key="2">
    <source>
        <dbReference type="ARBA" id="ARBA00011738"/>
    </source>
</evidence>
<dbReference type="InterPro" id="IPR033132">
    <property type="entry name" value="GH_1_N_CS"/>
</dbReference>
<evidence type="ECO:0000256" key="4">
    <source>
        <dbReference type="ARBA" id="ARBA00023180"/>
    </source>
</evidence>
<dbReference type="Pfam" id="PF00232">
    <property type="entry name" value="Glyco_hydro_1"/>
    <property type="match status" value="1"/>
</dbReference>
<dbReference type="SUPFAM" id="SSF51445">
    <property type="entry name" value="(Trans)glycosidases"/>
    <property type="match status" value="1"/>
</dbReference>
<evidence type="ECO:0000313" key="8">
    <source>
        <dbReference type="Proteomes" id="UP001159042"/>
    </source>
</evidence>
<keyword evidence="8" id="KW-1185">Reference proteome</keyword>
<dbReference type="GO" id="GO:0008422">
    <property type="term" value="F:beta-glucosidase activity"/>
    <property type="evidence" value="ECO:0007669"/>
    <property type="project" value="TreeGrafter"/>
</dbReference>
<evidence type="ECO:0000313" key="7">
    <source>
        <dbReference type="EMBL" id="KAJ8924348.1"/>
    </source>
</evidence>
<reference evidence="7 8" key="1">
    <citation type="journal article" date="2023" name="Insect Mol. Biol.">
        <title>Genome sequencing provides insights into the evolution of gene families encoding plant cell wall-degrading enzymes in longhorned beetles.</title>
        <authorList>
            <person name="Shin N.R."/>
            <person name="Okamura Y."/>
            <person name="Kirsch R."/>
            <person name="Pauchet Y."/>
        </authorList>
    </citation>
    <scope>NUCLEOTIDE SEQUENCE [LARGE SCALE GENOMIC DNA]</scope>
    <source>
        <strain evidence="7">EAD_L_NR</strain>
    </source>
</reference>
<protein>
    <submittedName>
        <fullName evidence="7">Uncharacterized protein</fullName>
    </submittedName>
</protein>
<dbReference type="Proteomes" id="UP001159042">
    <property type="component" value="Unassembled WGS sequence"/>
</dbReference>
<proteinExistence type="inferred from homology"/>
<dbReference type="PRINTS" id="PR00131">
    <property type="entry name" value="GLHYDRLASE1"/>
</dbReference>
<dbReference type="PANTHER" id="PTHR10353:SF36">
    <property type="entry name" value="LP05116P"/>
    <property type="match status" value="1"/>
</dbReference>